<sequence>MASFQKSSSNSWFKKIAIFLSVLGPGIIAANADNDAAGIATYTISGARYGYGLLFSLFIITFVLAVTQEMGTRIGVVTGKGLGGVIRERFGLKLTMLAMFFMAIANAGVIIADMAGIAESMELFGISKYIAVPIIVFILWLLLYKGSFKRAEKIFLALSGIYIVYIVTAFYTKPDWGEALTALVKPHLQFDRQYLLTLIALIGTTVTPWGQFFIQSYVVDKGIRLKHYAYERLEIFIGAFITDFFSFFVIVTAANTLFKNNIFVDTASQAALSLTPLAGHYASILFAVGFLNAGIMGASIVTLATAYAICEAFGFESGLDRNRKEAPIFYGIIITLLIGSGLIVLIPGLPLFRIMLLSQGLNGMLLPIILIYAYKIINDKKVMGEYKNSRIANIITLTALGLLVFASILVLISSF</sequence>
<keyword evidence="4 6" id="KW-1133">Transmembrane helix</keyword>
<feature type="transmembrane region" description="Helical" evidence="6">
    <location>
        <begin position="235"/>
        <end position="258"/>
    </location>
</feature>
<dbReference type="PATRIC" id="fig|1618350.3.peg.538"/>
<protein>
    <submittedName>
        <fullName evidence="7">Natural resistance-associated macrophage protein</fullName>
    </submittedName>
</protein>
<keyword evidence="3 6" id="KW-0812">Transmembrane</keyword>
<organism evidence="7 8">
    <name type="scientific">candidate division CPR3 bacterium GW2011_GWF2_35_18</name>
    <dbReference type="NCBI Taxonomy" id="1618350"/>
    <lineage>
        <taxon>Bacteria</taxon>
        <taxon>Bacteria division CPR3</taxon>
    </lineage>
</organism>
<evidence type="ECO:0000256" key="6">
    <source>
        <dbReference type="SAM" id="Phobius"/>
    </source>
</evidence>
<feature type="transmembrane region" description="Helical" evidence="6">
    <location>
        <begin position="192"/>
        <end position="214"/>
    </location>
</feature>
<proteinExistence type="predicted"/>
<feature type="transmembrane region" description="Helical" evidence="6">
    <location>
        <begin position="48"/>
        <end position="66"/>
    </location>
</feature>
<dbReference type="EMBL" id="LBQB01000003">
    <property type="protein sequence ID" value="KKP69759.1"/>
    <property type="molecule type" value="Genomic_DNA"/>
</dbReference>
<feature type="transmembrane region" description="Helical" evidence="6">
    <location>
        <begin position="394"/>
        <end position="412"/>
    </location>
</feature>
<evidence type="ECO:0000256" key="5">
    <source>
        <dbReference type="ARBA" id="ARBA00023136"/>
    </source>
</evidence>
<feature type="transmembrane region" description="Helical" evidence="6">
    <location>
        <begin position="97"/>
        <end position="117"/>
    </location>
</feature>
<comment type="caution">
    <text evidence="7">The sequence shown here is derived from an EMBL/GenBank/DDBJ whole genome shotgun (WGS) entry which is preliminary data.</text>
</comment>
<dbReference type="AlphaFoldDB" id="A0A0G0BJU4"/>
<evidence type="ECO:0000313" key="8">
    <source>
        <dbReference type="Proteomes" id="UP000034581"/>
    </source>
</evidence>
<dbReference type="InterPro" id="IPR001046">
    <property type="entry name" value="NRAMP_fam"/>
</dbReference>
<dbReference type="GO" id="GO:0005886">
    <property type="term" value="C:plasma membrane"/>
    <property type="evidence" value="ECO:0007669"/>
    <property type="project" value="TreeGrafter"/>
</dbReference>
<comment type="subcellular location">
    <subcellularLocation>
        <location evidence="1">Membrane</location>
        <topology evidence="1">Multi-pass membrane protein</topology>
    </subcellularLocation>
</comment>
<reference evidence="7 8" key="1">
    <citation type="journal article" date="2015" name="Nature">
        <title>rRNA introns, odd ribosomes, and small enigmatic genomes across a large radiation of phyla.</title>
        <authorList>
            <person name="Brown C.T."/>
            <person name="Hug L.A."/>
            <person name="Thomas B.C."/>
            <person name="Sharon I."/>
            <person name="Castelle C.J."/>
            <person name="Singh A."/>
            <person name="Wilkins M.J."/>
            <person name="Williams K.H."/>
            <person name="Banfield J.F."/>
        </authorList>
    </citation>
    <scope>NUCLEOTIDE SEQUENCE [LARGE SCALE GENOMIC DNA]</scope>
</reference>
<evidence type="ECO:0000256" key="1">
    <source>
        <dbReference type="ARBA" id="ARBA00004141"/>
    </source>
</evidence>
<evidence type="ECO:0000313" key="7">
    <source>
        <dbReference type="EMBL" id="KKP69759.1"/>
    </source>
</evidence>
<dbReference type="STRING" id="1618350.UR67_C0003G0037"/>
<gene>
    <name evidence="7" type="ORF">UR67_C0003G0037</name>
</gene>
<dbReference type="PANTHER" id="PTHR11706:SF33">
    <property type="entry name" value="NATURAL RESISTANCE-ASSOCIATED MACROPHAGE PROTEIN 2"/>
    <property type="match status" value="1"/>
</dbReference>
<name>A0A0G0BJU4_UNCC3</name>
<accession>A0A0G0BJU4</accession>
<evidence type="ECO:0000256" key="4">
    <source>
        <dbReference type="ARBA" id="ARBA00022989"/>
    </source>
</evidence>
<dbReference type="GO" id="GO:0005384">
    <property type="term" value="F:manganese ion transmembrane transporter activity"/>
    <property type="evidence" value="ECO:0007669"/>
    <property type="project" value="TreeGrafter"/>
</dbReference>
<dbReference type="GO" id="GO:0034755">
    <property type="term" value="P:iron ion transmembrane transport"/>
    <property type="evidence" value="ECO:0007669"/>
    <property type="project" value="TreeGrafter"/>
</dbReference>
<feature type="transmembrane region" description="Helical" evidence="6">
    <location>
        <begin position="123"/>
        <end position="142"/>
    </location>
</feature>
<dbReference type="Pfam" id="PF01566">
    <property type="entry name" value="Nramp"/>
    <property type="match status" value="1"/>
</dbReference>
<dbReference type="GO" id="GO:0015086">
    <property type="term" value="F:cadmium ion transmembrane transporter activity"/>
    <property type="evidence" value="ECO:0007669"/>
    <property type="project" value="TreeGrafter"/>
</dbReference>
<feature type="transmembrane region" description="Helical" evidence="6">
    <location>
        <begin position="354"/>
        <end position="374"/>
    </location>
</feature>
<feature type="transmembrane region" description="Helical" evidence="6">
    <location>
        <begin position="154"/>
        <end position="172"/>
    </location>
</feature>
<keyword evidence="5 6" id="KW-0472">Membrane</keyword>
<feature type="transmembrane region" description="Helical" evidence="6">
    <location>
        <begin position="328"/>
        <end position="348"/>
    </location>
</feature>
<dbReference type="PANTHER" id="PTHR11706">
    <property type="entry name" value="SOLUTE CARRIER PROTEIN FAMILY 11 MEMBER"/>
    <property type="match status" value="1"/>
</dbReference>
<feature type="transmembrane region" description="Helical" evidence="6">
    <location>
        <begin position="278"/>
        <end position="307"/>
    </location>
</feature>
<evidence type="ECO:0000256" key="2">
    <source>
        <dbReference type="ARBA" id="ARBA00022448"/>
    </source>
</evidence>
<dbReference type="Proteomes" id="UP000034581">
    <property type="component" value="Unassembled WGS sequence"/>
</dbReference>
<keyword evidence="2" id="KW-0813">Transport</keyword>
<evidence type="ECO:0000256" key="3">
    <source>
        <dbReference type="ARBA" id="ARBA00022692"/>
    </source>
</evidence>